<evidence type="ECO:0000313" key="11">
    <source>
        <dbReference type="EMBL" id="MFD1695443.1"/>
    </source>
</evidence>
<keyword evidence="4 9" id="KW-0812">Transmembrane</keyword>
<protein>
    <submittedName>
        <fullName evidence="11">Site-2 protease family protein</fullName>
    </submittedName>
</protein>
<keyword evidence="5 9" id="KW-1133">Transmembrane helix</keyword>
<keyword evidence="11" id="KW-0378">Hydrolase</keyword>
<name>A0ABW4JVE3_9HYPH</name>
<feature type="domain" description="Peptidase M50" evidence="10">
    <location>
        <begin position="167"/>
        <end position="284"/>
    </location>
</feature>
<feature type="compositionally biased region" description="Low complexity" evidence="8">
    <location>
        <begin position="388"/>
        <end position="405"/>
    </location>
</feature>
<feature type="region of interest" description="Disordered" evidence="8">
    <location>
        <begin position="380"/>
        <end position="410"/>
    </location>
</feature>
<evidence type="ECO:0000256" key="5">
    <source>
        <dbReference type="ARBA" id="ARBA00022989"/>
    </source>
</evidence>
<organism evidence="11 12">
    <name type="scientific">Roseibium aestuarii</name>
    <dbReference type="NCBI Taxonomy" id="2600299"/>
    <lineage>
        <taxon>Bacteria</taxon>
        <taxon>Pseudomonadati</taxon>
        <taxon>Pseudomonadota</taxon>
        <taxon>Alphaproteobacteria</taxon>
        <taxon>Hyphomicrobiales</taxon>
        <taxon>Stappiaceae</taxon>
        <taxon>Roseibium</taxon>
    </lineage>
</organism>
<feature type="transmembrane region" description="Helical" evidence="9">
    <location>
        <begin position="320"/>
        <end position="340"/>
    </location>
</feature>
<feature type="transmembrane region" description="Helical" evidence="9">
    <location>
        <begin position="244"/>
        <end position="264"/>
    </location>
</feature>
<dbReference type="Pfam" id="PF02163">
    <property type="entry name" value="Peptidase_M50"/>
    <property type="match status" value="1"/>
</dbReference>
<feature type="transmembrane region" description="Helical" evidence="9">
    <location>
        <begin position="150"/>
        <end position="167"/>
    </location>
</feature>
<dbReference type="PANTHER" id="PTHR13325:SF3">
    <property type="entry name" value="MEMBRANE-BOUND TRANSCRIPTION FACTOR SITE-2 PROTEASE"/>
    <property type="match status" value="1"/>
</dbReference>
<sequence>MDLPRLALLKQIEFRLSQEGDGALYLARDRSTGKIFSLSRPLLAALRSARASLSGQSGIAPPTGNRARDLFQFLHILQDVRKSETHGRKSFNPVFMSFALFDVGRFQARLAPMARLLVSPLFPALMAVLALACVVLGVRNDWAIMDTFDHVFSLEAILTFGLMAPFLKIIHELGHVLTATRYGVAVRKAGVFLISFYPLPYVDCTDADFSAPRRHRIAISLAGIVVDVTIGMIAFIGWHFTRGTYLHTLLGNVFVFSTLNSVLFNANPLVKLDGYFAFADAIGNRNLYTKASARLSGLTRYLFTLGQGGALPRSRGDGLMAAYGAATVLYRLNMLFNIALGLAPKYLGAGLVCVVWGAIVMFHAPLQAMVLKLIDRPNDKGKDKDGGKVTSSGGTASPTGGETSGPNRFRRLHPGLRAGVPLAVLLLLSLIPLPFSTVVPVTLDEAQSYSVSLSQDGFLKEIRPAGRVVAGEVLGRFVNPGTEQELAVNLLELREAALALQTARGLGEAKAQAALKQFRTLEAERKQLEGEIDSLTVKAAQDGYFIPHMGRTADLLVTSGHTVGALYPDGPMALFSGVFPERYVSMFQESLVGAELRIGETYHRLDPATLRLQTILSFEEASGSRGYRVLLPLQAAPSAHVGEPGLVRFRFAAGNSWAHLAFWYDNLLANYRQSQLADREKYLAGE</sequence>
<dbReference type="GO" id="GO:0006508">
    <property type="term" value="P:proteolysis"/>
    <property type="evidence" value="ECO:0007669"/>
    <property type="project" value="UniProtKB-KW"/>
</dbReference>
<dbReference type="PANTHER" id="PTHR13325">
    <property type="entry name" value="PROTEASE M50 MEMBRANE-BOUND TRANSCRIPTION FACTOR SITE 2 PROTEASE"/>
    <property type="match status" value="1"/>
</dbReference>
<accession>A0ABW4JVE3</accession>
<evidence type="ECO:0000256" key="8">
    <source>
        <dbReference type="SAM" id="MobiDB-lite"/>
    </source>
</evidence>
<evidence type="ECO:0000256" key="9">
    <source>
        <dbReference type="SAM" id="Phobius"/>
    </source>
</evidence>
<comment type="caution">
    <text evidence="11">The sequence shown here is derived from an EMBL/GenBank/DDBJ whole genome shotgun (WGS) entry which is preliminary data.</text>
</comment>
<evidence type="ECO:0000256" key="1">
    <source>
        <dbReference type="ARBA" id="ARBA00001947"/>
    </source>
</evidence>
<evidence type="ECO:0000256" key="7">
    <source>
        <dbReference type="SAM" id="Coils"/>
    </source>
</evidence>
<evidence type="ECO:0000256" key="6">
    <source>
        <dbReference type="ARBA" id="ARBA00023136"/>
    </source>
</evidence>
<keyword evidence="11" id="KW-0645">Protease</keyword>
<dbReference type="Proteomes" id="UP001597327">
    <property type="component" value="Unassembled WGS sequence"/>
</dbReference>
<keyword evidence="6 9" id="KW-0472">Membrane</keyword>
<evidence type="ECO:0000256" key="2">
    <source>
        <dbReference type="ARBA" id="ARBA00004127"/>
    </source>
</evidence>
<dbReference type="GO" id="GO:0008233">
    <property type="term" value="F:peptidase activity"/>
    <property type="evidence" value="ECO:0007669"/>
    <property type="project" value="UniProtKB-KW"/>
</dbReference>
<keyword evidence="7" id="KW-0175">Coiled coil</keyword>
<dbReference type="EMBL" id="JBHUFA010000001">
    <property type="protein sequence ID" value="MFD1695443.1"/>
    <property type="molecule type" value="Genomic_DNA"/>
</dbReference>
<keyword evidence="12" id="KW-1185">Reference proteome</keyword>
<evidence type="ECO:0000256" key="3">
    <source>
        <dbReference type="ARBA" id="ARBA00007931"/>
    </source>
</evidence>
<comment type="cofactor">
    <cofactor evidence="1">
        <name>Zn(2+)</name>
        <dbReference type="ChEBI" id="CHEBI:29105"/>
    </cofactor>
</comment>
<feature type="coiled-coil region" evidence="7">
    <location>
        <begin position="511"/>
        <end position="538"/>
    </location>
</feature>
<comment type="subcellular location">
    <subcellularLocation>
        <location evidence="2">Endomembrane system</location>
        <topology evidence="2">Multi-pass membrane protein</topology>
    </subcellularLocation>
</comment>
<evidence type="ECO:0000259" key="10">
    <source>
        <dbReference type="Pfam" id="PF02163"/>
    </source>
</evidence>
<dbReference type="InterPro" id="IPR001193">
    <property type="entry name" value="MBTPS2"/>
</dbReference>
<feature type="transmembrane region" description="Helical" evidence="9">
    <location>
        <begin position="217"/>
        <end position="238"/>
    </location>
</feature>
<feature type="transmembrane region" description="Helical" evidence="9">
    <location>
        <begin position="346"/>
        <end position="366"/>
    </location>
</feature>
<proteinExistence type="inferred from homology"/>
<reference evidence="12" key="1">
    <citation type="journal article" date="2019" name="Int. J. Syst. Evol. Microbiol.">
        <title>The Global Catalogue of Microorganisms (GCM) 10K type strain sequencing project: providing services to taxonomists for standard genome sequencing and annotation.</title>
        <authorList>
            <consortium name="The Broad Institute Genomics Platform"/>
            <consortium name="The Broad Institute Genome Sequencing Center for Infectious Disease"/>
            <person name="Wu L."/>
            <person name="Ma J."/>
        </authorList>
    </citation>
    <scope>NUCLEOTIDE SEQUENCE [LARGE SCALE GENOMIC DNA]</scope>
    <source>
        <strain evidence="12">JCM 3369</strain>
    </source>
</reference>
<dbReference type="InterPro" id="IPR008915">
    <property type="entry name" value="Peptidase_M50"/>
</dbReference>
<feature type="transmembrane region" description="Helical" evidence="9">
    <location>
        <begin position="116"/>
        <end position="138"/>
    </location>
</feature>
<comment type="similarity">
    <text evidence="3">Belongs to the peptidase M50B family.</text>
</comment>
<gene>
    <name evidence="11" type="ORF">ACFSC7_07930</name>
</gene>
<dbReference type="RefSeq" id="WP_149890821.1">
    <property type="nucleotide sequence ID" value="NZ_JBHUFA010000001.1"/>
</dbReference>
<evidence type="ECO:0000256" key="4">
    <source>
        <dbReference type="ARBA" id="ARBA00022692"/>
    </source>
</evidence>
<evidence type="ECO:0000313" key="12">
    <source>
        <dbReference type="Proteomes" id="UP001597327"/>
    </source>
</evidence>